<dbReference type="GeneID" id="109735607"/>
<name>A0A453MHW2_AEGTS</name>
<dbReference type="STRING" id="200361.A0A453MHW2"/>
<dbReference type="EnsemblPlants" id="AET5Gv21187900.1">
    <property type="protein sequence ID" value="AET5Gv21187900.1"/>
    <property type="gene ID" value="AET5Gv21187900"/>
</dbReference>
<reference evidence="1" key="3">
    <citation type="journal article" date="2017" name="Nature">
        <title>Genome sequence of the progenitor of the wheat D genome Aegilops tauschii.</title>
        <authorList>
            <person name="Luo M.C."/>
            <person name="Gu Y.Q."/>
            <person name="Puiu D."/>
            <person name="Wang H."/>
            <person name="Twardziok S.O."/>
            <person name="Deal K.R."/>
            <person name="Huo N."/>
            <person name="Zhu T."/>
            <person name="Wang L."/>
            <person name="Wang Y."/>
            <person name="McGuire P.E."/>
            <person name="Liu S."/>
            <person name="Long H."/>
            <person name="Ramasamy R.K."/>
            <person name="Rodriguez J.C."/>
            <person name="Van S.L."/>
            <person name="Yuan L."/>
            <person name="Wang Z."/>
            <person name="Xia Z."/>
            <person name="Xiao L."/>
            <person name="Anderson O.D."/>
            <person name="Ouyang S."/>
            <person name="Liang Y."/>
            <person name="Zimin A.V."/>
            <person name="Pertea G."/>
            <person name="Qi P."/>
            <person name="Bennetzen J.L."/>
            <person name="Dai X."/>
            <person name="Dawson M.W."/>
            <person name="Muller H.G."/>
            <person name="Kugler K."/>
            <person name="Rivarola-Duarte L."/>
            <person name="Spannagl M."/>
            <person name="Mayer K.F.X."/>
            <person name="Lu F.H."/>
            <person name="Bevan M.W."/>
            <person name="Leroy P."/>
            <person name="Li P."/>
            <person name="You F.M."/>
            <person name="Sun Q."/>
            <person name="Liu Z."/>
            <person name="Lyons E."/>
            <person name="Wicker T."/>
            <person name="Salzberg S.L."/>
            <person name="Devos K.M."/>
            <person name="Dvorak J."/>
        </authorList>
    </citation>
    <scope>NUCLEOTIDE SEQUENCE [LARGE SCALE GENOMIC DNA]</scope>
    <source>
        <strain evidence="1">cv. AL8/78</strain>
    </source>
</reference>
<dbReference type="EnsemblPlants" id="AET5Gv21187900.2">
    <property type="protein sequence ID" value="AET5Gv21187900.2"/>
    <property type="gene ID" value="AET5Gv21187900"/>
</dbReference>
<sequence length="130" mass="14363">MVVDDLMQCVRKKQNRITQMDEAAAVGQRLNQERKEVMRSKPRFTAIIAELKRLHERRSPASAVSISHHDALQACGHHACLWLARADEPIHPGSSVTYGAVRAMLDRIMASDYYTTATVGGSYGAEGVQA</sequence>
<dbReference type="KEGG" id="ats:109735607"/>
<proteinExistence type="predicted"/>
<accession>A0A453MHW2</accession>
<reference evidence="2" key="2">
    <citation type="journal article" date="2017" name="Nat. Plants">
        <title>The Aegilops tauschii genome reveals multiple impacts of transposons.</title>
        <authorList>
            <person name="Zhao G."/>
            <person name="Zou C."/>
            <person name="Li K."/>
            <person name="Wang K."/>
            <person name="Li T."/>
            <person name="Gao L."/>
            <person name="Zhang X."/>
            <person name="Wang H."/>
            <person name="Yang Z."/>
            <person name="Liu X."/>
            <person name="Jiang W."/>
            <person name="Mao L."/>
            <person name="Kong X."/>
            <person name="Jiao Y."/>
            <person name="Jia J."/>
        </authorList>
    </citation>
    <scope>NUCLEOTIDE SEQUENCE [LARGE SCALE GENOMIC DNA]</scope>
    <source>
        <strain evidence="2">cv. AL8/78</strain>
    </source>
</reference>
<dbReference type="Proteomes" id="UP000015105">
    <property type="component" value="Chromosome 5D"/>
</dbReference>
<reference evidence="2" key="1">
    <citation type="journal article" date="2014" name="Science">
        <title>Ancient hybridizations among the ancestral genomes of bread wheat.</title>
        <authorList>
            <consortium name="International Wheat Genome Sequencing Consortium,"/>
            <person name="Marcussen T."/>
            <person name="Sandve S.R."/>
            <person name="Heier L."/>
            <person name="Spannagl M."/>
            <person name="Pfeifer M."/>
            <person name="Jakobsen K.S."/>
            <person name="Wulff B.B."/>
            <person name="Steuernagel B."/>
            <person name="Mayer K.F."/>
            <person name="Olsen O.A."/>
        </authorList>
    </citation>
    <scope>NUCLEOTIDE SEQUENCE [LARGE SCALE GENOMIC DNA]</scope>
    <source>
        <strain evidence="2">cv. AL8/78</strain>
    </source>
</reference>
<dbReference type="RefSeq" id="XP_020150411.1">
    <property type="nucleotide sequence ID" value="XM_020294822.3"/>
</dbReference>
<reference evidence="1" key="5">
    <citation type="journal article" date="2021" name="G3 (Bethesda)">
        <title>Aegilops tauschii genome assembly Aet v5.0 features greater sequence contiguity and improved annotation.</title>
        <authorList>
            <person name="Wang L."/>
            <person name="Zhu T."/>
            <person name="Rodriguez J.C."/>
            <person name="Deal K.R."/>
            <person name="Dubcovsky J."/>
            <person name="McGuire P.E."/>
            <person name="Lux T."/>
            <person name="Spannagl M."/>
            <person name="Mayer K.F.X."/>
            <person name="Baldrich P."/>
            <person name="Meyers B.C."/>
            <person name="Huo N."/>
            <person name="Gu Y.Q."/>
            <person name="Zhou H."/>
            <person name="Devos K.M."/>
            <person name="Bennetzen J.L."/>
            <person name="Unver T."/>
            <person name="Budak H."/>
            <person name="Gulick P.J."/>
            <person name="Galiba G."/>
            <person name="Kalapos B."/>
            <person name="Nelson D.R."/>
            <person name="Li P."/>
            <person name="You F.M."/>
            <person name="Luo M.C."/>
            <person name="Dvorak J."/>
        </authorList>
    </citation>
    <scope>NUCLEOTIDE SEQUENCE [LARGE SCALE GENOMIC DNA]</scope>
    <source>
        <strain evidence="1">cv. AL8/78</strain>
    </source>
</reference>
<keyword evidence="2" id="KW-1185">Reference proteome</keyword>
<dbReference type="OrthoDB" id="69150at2759"/>
<dbReference type="PANTHER" id="PTHR37736:SF1">
    <property type="entry name" value="GLYCINE-RICH PROTEIN"/>
    <property type="match status" value="1"/>
</dbReference>
<evidence type="ECO:0000313" key="1">
    <source>
        <dbReference type="EnsemblPlants" id="AET5Gv21187900.2"/>
    </source>
</evidence>
<dbReference type="Gramene" id="AET5Gv21187900.2">
    <property type="protein sequence ID" value="AET5Gv21187900.2"/>
    <property type="gene ID" value="AET5Gv21187900"/>
</dbReference>
<evidence type="ECO:0000313" key="2">
    <source>
        <dbReference type="Proteomes" id="UP000015105"/>
    </source>
</evidence>
<dbReference type="Gramene" id="AET5Gv21187900.1">
    <property type="protein sequence ID" value="AET5Gv21187900.1"/>
    <property type="gene ID" value="AET5Gv21187900"/>
</dbReference>
<reference evidence="1" key="4">
    <citation type="submission" date="2019-03" db="UniProtKB">
        <authorList>
            <consortium name="EnsemblPlants"/>
        </authorList>
    </citation>
    <scope>IDENTIFICATION</scope>
</reference>
<organism evidence="1 2">
    <name type="scientific">Aegilops tauschii subsp. strangulata</name>
    <name type="common">Goatgrass</name>
    <dbReference type="NCBI Taxonomy" id="200361"/>
    <lineage>
        <taxon>Eukaryota</taxon>
        <taxon>Viridiplantae</taxon>
        <taxon>Streptophyta</taxon>
        <taxon>Embryophyta</taxon>
        <taxon>Tracheophyta</taxon>
        <taxon>Spermatophyta</taxon>
        <taxon>Magnoliopsida</taxon>
        <taxon>Liliopsida</taxon>
        <taxon>Poales</taxon>
        <taxon>Poaceae</taxon>
        <taxon>BOP clade</taxon>
        <taxon>Pooideae</taxon>
        <taxon>Triticodae</taxon>
        <taxon>Triticeae</taxon>
        <taxon>Triticinae</taxon>
        <taxon>Aegilops</taxon>
    </lineage>
</organism>
<dbReference type="AlphaFoldDB" id="A0A453MHW2"/>
<dbReference type="PANTHER" id="PTHR37736">
    <property type="entry name" value="GLYCINE-RICH PROTEIN"/>
    <property type="match status" value="1"/>
</dbReference>
<protein>
    <submittedName>
        <fullName evidence="1">Uncharacterized protein</fullName>
    </submittedName>
</protein>